<feature type="domain" description="DUF7600" evidence="1">
    <location>
        <begin position="331"/>
        <end position="498"/>
    </location>
</feature>
<dbReference type="AlphaFoldDB" id="A0A8H4V8R7"/>
<dbReference type="OrthoDB" id="5273847at2759"/>
<dbReference type="InterPro" id="IPR036047">
    <property type="entry name" value="F-box-like_dom_sf"/>
</dbReference>
<dbReference type="Pfam" id="PF24539">
    <property type="entry name" value="DUF7600"/>
    <property type="match status" value="1"/>
</dbReference>
<comment type="caution">
    <text evidence="2">The sequence shown here is derived from an EMBL/GenBank/DDBJ whole genome shotgun (WGS) entry which is preliminary data.</text>
</comment>
<dbReference type="EMBL" id="JAAVMX010000002">
    <property type="protein sequence ID" value="KAF4511775.1"/>
    <property type="molecule type" value="Genomic_DNA"/>
</dbReference>
<gene>
    <name evidence="2" type="ORF">G6O67_000986</name>
</gene>
<sequence>MSTACCVLCGATIGHELDGLEPWMRQFRAVFTRENDWDQVQLSGIGLRQMSENRAPTDADARYDQRGLSPDDTVDIDLVNFGLDVFTNPDPDPHIYSRPIWGYGFHAACWQLLVMAFKPSLRHLFHACLSTPLGFDGLLDWGHDYGGAAEYQVKPCDCILVSRVKTACSSYGLRSNPVDIPLLLRLFNTPDSVTRYGELDRESHLSFANIYSGRDPFRLLPLEILQFILTQLPSDSVCAARHSSRVLATTWLPESFWASRFAMDNEFPFVYETRRTKPSSWRCLYLGVKEAMSGCPNLKNRRRIWKLAGSLQKLLANMSLDECAGHPLFCYYDSATTQSSLPWLTAYRCLRGPQEYLTRGCRALRCRMANLRPSSCIIRVTVSFVELPDGTYVSGIRLEHDNGHDICLGYVDSPSSTVSSICLRHPTLGVRGFHLALEPTGVKGIAALMGDGALSNWVGEHDGIPKWCLADGRGGTVSSIKAEFDAFKLVSLGISTDALTHVELGQKAALRNTCIWSPDIPPEHLLSDGTGDDYPTSWYNGDSLPLSTVIFGGSTGQDLSHVAGVVVWIFDVDAITGMEFQYADGRQSQAFGHVGPYPDESPIFRREWVPSHDDRIPFPIDGPGGERIVSAEAQERNHHVIGLKIQTNRGRTGVFRTPLYNQDTGWTTITASGDAVVGFYSVLVVPFGMNLFGLLSTKPTLGIR</sequence>
<reference evidence="2 3" key="1">
    <citation type="journal article" date="2020" name="Genome Biol. Evol.">
        <title>A new high-quality draft genome assembly of the Chinese cordyceps Ophiocordyceps sinensis.</title>
        <authorList>
            <person name="Shu R."/>
            <person name="Zhang J."/>
            <person name="Meng Q."/>
            <person name="Zhang H."/>
            <person name="Zhou G."/>
            <person name="Li M."/>
            <person name="Wu P."/>
            <person name="Zhao Y."/>
            <person name="Chen C."/>
            <person name="Qin Q."/>
        </authorList>
    </citation>
    <scope>NUCLEOTIDE SEQUENCE [LARGE SCALE GENOMIC DNA]</scope>
    <source>
        <strain evidence="2 3">IOZ07</strain>
    </source>
</reference>
<keyword evidence="3" id="KW-1185">Reference proteome</keyword>
<proteinExistence type="predicted"/>
<evidence type="ECO:0000259" key="1">
    <source>
        <dbReference type="Pfam" id="PF24539"/>
    </source>
</evidence>
<dbReference type="Proteomes" id="UP000557566">
    <property type="component" value="Unassembled WGS sequence"/>
</dbReference>
<protein>
    <recommendedName>
        <fullName evidence="1">DUF7600 domain-containing protein</fullName>
    </recommendedName>
</protein>
<dbReference type="SUPFAM" id="SSF51101">
    <property type="entry name" value="Mannose-binding lectins"/>
    <property type="match status" value="1"/>
</dbReference>
<organism evidence="2 3">
    <name type="scientific">Ophiocordyceps sinensis</name>
    <dbReference type="NCBI Taxonomy" id="72228"/>
    <lineage>
        <taxon>Eukaryota</taxon>
        <taxon>Fungi</taxon>
        <taxon>Dikarya</taxon>
        <taxon>Ascomycota</taxon>
        <taxon>Pezizomycotina</taxon>
        <taxon>Sordariomycetes</taxon>
        <taxon>Hypocreomycetidae</taxon>
        <taxon>Hypocreales</taxon>
        <taxon>Ophiocordycipitaceae</taxon>
        <taxon>Ophiocordyceps</taxon>
    </lineage>
</organism>
<name>A0A8H4V8R7_9HYPO</name>
<dbReference type="InterPro" id="IPR036404">
    <property type="entry name" value="Jacalin-like_lectin_dom_sf"/>
</dbReference>
<evidence type="ECO:0000313" key="2">
    <source>
        <dbReference type="EMBL" id="KAF4511775.1"/>
    </source>
</evidence>
<dbReference type="InterPro" id="IPR056021">
    <property type="entry name" value="DUF7600"/>
</dbReference>
<evidence type="ECO:0000313" key="3">
    <source>
        <dbReference type="Proteomes" id="UP000557566"/>
    </source>
</evidence>
<accession>A0A8H4V8R7</accession>
<dbReference type="SUPFAM" id="SSF81383">
    <property type="entry name" value="F-box domain"/>
    <property type="match status" value="1"/>
</dbReference>